<dbReference type="SMART" id="SM00225">
    <property type="entry name" value="BTB"/>
    <property type="match status" value="1"/>
</dbReference>
<feature type="compositionally biased region" description="Basic residues" evidence="1">
    <location>
        <begin position="1"/>
        <end position="10"/>
    </location>
</feature>
<name>A0A8J2S9C1_9STRA</name>
<evidence type="ECO:0000256" key="1">
    <source>
        <dbReference type="SAM" id="MobiDB-lite"/>
    </source>
</evidence>
<dbReference type="OrthoDB" id="2414723at2759"/>
<dbReference type="InterPro" id="IPR011333">
    <property type="entry name" value="SKP1/BTB/POZ_sf"/>
</dbReference>
<comment type="caution">
    <text evidence="3">The sequence shown here is derived from an EMBL/GenBank/DDBJ whole genome shotgun (WGS) entry which is preliminary data.</text>
</comment>
<dbReference type="InterPro" id="IPR045068">
    <property type="entry name" value="BACURD1-3"/>
</dbReference>
<dbReference type="InterPro" id="IPR000210">
    <property type="entry name" value="BTB/POZ_dom"/>
</dbReference>
<evidence type="ECO:0000259" key="2">
    <source>
        <dbReference type="PROSITE" id="PS50097"/>
    </source>
</evidence>
<accession>A0A8J2S9C1</accession>
<dbReference type="GO" id="GO:0051260">
    <property type="term" value="P:protein homooligomerization"/>
    <property type="evidence" value="ECO:0007669"/>
    <property type="project" value="InterPro"/>
</dbReference>
<dbReference type="InterPro" id="IPR003131">
    <property type="entry name" value="T1-type_BTB"/>
</dbReference>
<feature type="region of interest" description="Disordered" evidence="1">
    <location>
        <begin position="1"/>
        <end position="21"/>
    </location>
</feature>
<dbReference type="Pfam" id="PF02214">
    <property type="entry name" value="BTB_2"/>
    <property type="match status" value="1"/>
</dbReference>
<sequence length="331" mass="37352">MSSSSRKRRLVSPQQPDEKRRTDRIVVDVGGTRFTTSASTLTAGSEYFERLLSPRWCAEPPEELFLDRDPEPFAILLTYMRTGLLELSKDNQSMARRVMIEAEFLGMVGLIDSVKAKAIKNTGWEGTEPDAVKCFGSFDAAIRNGILPASFFPPPLPPPRKIVQILPAPPGTRVEIHWRDDGEYSEWFDVLCLVLHDRPVRLKDGNYYFESALDAYIQHEPPEAGPVLASDAYNDQTTAYKIHPPEHGITEIPQGVLEAQYWLDMDDHSKGYETYPVRMLKRGQHGKLTPVELEQKDNTGRRPTVQWKALASFVNFKGFTGGRDGEVEKAD</sequence>
<dbReference type="Proteomes" id="UP000789595">
    <property type="component" value="Unassembled WGS sequence"/>
</dbReference>
<dbReference type="Gene3D" id="3.30.710.10">
    <property type="entry name" value="Potassium Channel Kv1.1, Chain A"/>
    <property type="match status" value="1"/>
</dbReference>
<evidence type="ECO:0000313" key="4">
    <source>
        <dbReference type="Proteomes" id="UP000789595"/>
    </source>
</evidence>
<dbReference type="CDD" id="cd18316">
    <property type="entry name" value="BTB_POZ_KCTD-like"/>
    <property type="match status" value="1"/>
</dbReference>
<dbReference type="PROSITE" id="PS50097">
    <property type="entry name" value="BTB"/>
    <property type="match status" value="1"/>
</dbReference>
<reference evidence="3" key="1">
    <citation type="submission" date="2021-11" db="EMBL/GenBank/DDBJ databases">
        <authorList>
            <consortium name="Genoscope - CEA"/>
            <person name="William W."/>
        </authorList>
    </citation>
    <scope>NUCLEOTIDE SEQUENCE</scope>
</reference>
<dbReference type="SUPFAM" id="SSF54695">
    <property type="entry name" value="POZ domain"/>
    <property type="match status" value="1"/>
</dbReference>
<protein>
    <recommendedName>
        <fullName evidence="2">BTB domain-containing protein</fullName>
    </recommendedName>
</protein>
<dbReference type="PANTHER" id="PTHR11145">
    <property type="entry name" value="BTB/POZ DOMAIN-CONTAINING ADAPTER FOR CUL3-MEDIATED RHOA DEGRADATION PROTEIN FAMILY MEMBER"/>
    <property type="match status" value="1"/>
</dbReference>
<gene>
    <name evidence="3" type="ORF">PECAL_1P21890</name>
</gene>
<dbReference type="AlphaFoldDB" id="A0A8J2S9C1"/>
<organism evidence="3 4">
    <name type="scientific">Pelagomonas calceolata</name>
    <dbReference type="NCBI Taxonomy" id="35677"/>
    <lineage>
        <taxon>Eukaryota</taxon>
        <taxon>Sar</taxon>
        <taxon>Stramenopiles</taxon>
        <taxon>Ochrophyta</taxon>
        <taxon>Pelagophyceae</taxon>
        <taxon>Pelagomonadales</taxon>
        <taxon>Pelagomonadaceae</taxon>
        <taxon>Pelagomonas</taxon>
    </lineage>
</organism>
<proteinExistence type="predicted"/>
<dbReference type="PANTHER" id="PTHR11145:SF8">
    <property type="entry name" value="RE57120P"/>
    <property type="match status" value="1"/>
</dbReference>
<dbReference type="EMBL" id="CAKKNE010000001">
    <property type="protein sequence ID" value="CAH0365736.1"/>
    <property type="molecule type" value="Genomic_DNA"/>
</dbReference>
<evidence type="ECO:0000313" key="3">
    <source>
        <dbReference type="EMBL" id="CAH0365736.1"/>
    </source>
</evidence>
<feature type="domain" description="BTB" evidence="2">
    <location>
        <begin position="23"/>
        <end position="89"/>
    </location>
</feature>
<keyword evidence="4" id="KW-1185">Reference proteome</keyword>